<protein>
    <submittedName>
        <fullName evidence="5">2,5-diketo-D-gluconate reductase B</fullName>
        <ecNumber evidence="5">1.1.1.346</ecNumber>
    </submittedName>
</protein>
<evidence type="ECO:0000259" key="4">
    <source>
        <dbReference type="Pfam" id="PF00248"/>
    </source>
</evidence>
<organism evidence="5 6">
    <name type="scientific">Rhizobium viscosum</name>
    <name type="common">Arthrobacter viscosus</name>
    <dbReference type="NCBI Taxonomy" id="1673"/>
    <lineage>
        <taxon>Bacteria</taxon>
        <taxon>Pseudomonadati</taxon>
        <taxon>Pseudomonadota</taxon>
        <taxon>Alphaproteobacteria</taxon>
        <taxon>Hyphomicrobiales</taxon>
        <taxon>Rhizobiaceae</taxon>
        <taxon>Rhizobium/Agrobacterium group</taxon>
        <taxon>Rhizobium</taxon>
    </lineage>
</organism>
<evidence type="ECO:0000256" key="1">
    <source>
        <dbReference type="ARBA" id="ARBA00007905"/>
    </source>
</evidence>
<evidence type="ECO:0000256" key="3">
    <source>
        <dbReference type="ARBA" id="ARBA00023002"/>
    </source>
</evidence>
<reference evidence="5 6" key="1">
    <citation type="submission" date="2020-10" db="EMBL/GenBank/DDBJ databases">
        <title>Sequencing the genomes of 1000 actinobacteria strains.</title>
        <authorList>
            <person name="Klenk H.-P."/>
        </authorList>
    </citation>
    <scope>NUCLEOTIDE SEQUENCE [LARGE SCALE GENOMIC DNA]</scope>
    <source>
        <strain evidence="5 6">DSM 7307</strain>
    </source>
</reference>
<dbReference type="SUPFAM" id="SSF51430">
    <property type="entry name" value="NAD(P)-linked oxidoreductase"/>
    <property type="match status" value="1"/>
</dbReference>
<proteinExistence type="inferred from homology"/>
<dbReference type="PRINTS" id="PR00069">
    <property type="entry name" value="ALDKETRDTASE"/>
</dbReference>
<dbReference type="InterPro" id="IPR018170">
    <property type="entry name" value="Aldo/ket_reductase_CS"/>
</dbReference>
<name>A0ABR9IYY0_RHIVS</name>
<sequence>MEKHNVIPLMGFGTFGRNGKDGIDAILCALETGYRHLDTAQTYDTEFEVGEALRRSGLDRDAVFLTTKISTDNFGPGALVPSLERSLEALKVDQVDLTLIHWPSPNGRIPLEVYITQIADAQTRGLTKLIGVSNFTIALLEETEALLGKGRIANNQFELNPILQNKKLANYCRQKDILVTCYLPIARGILSDEPVLRAIGEKHDATPEQVAIAFELAKGYCTIPTSGRPERIRSNFKASSIRLSPEEIARIETIDRNHRVVDPDWGPKWD</sequence>
<accession>A0ABR9IYY0</accession>
<comment type="caution">
    <text evidence="5">The sequence shown here is derived from an EMBL/GenBank/DDBJ whole genome shotgun (WGS) entry which is preliminary data.</text>
</comment>
<dbReference type="EMBL" id="JADBEC010000002">
    <property type="protein sequence ID" value="MBE1508425.1"/>
    <property type="molecule type" value="Genomic_DNA"/>
</dbReference>
<keyword evidence="3 5" id="KW-0560">Oxidoreductase</keyword>
<evidence type="ECO:0000256" key="2">
    <source>
        <dbReference type="ARBA" id="ARBA00022857"/>
    </source>
</evidence>
<dbReference type="EC" id="1.1.1.346" evidence="5"/>
<dbReference type="PANTHER" id="PTHR43827:SF3">
    <property type="entry name" value="NADP-DEPENDENT OXIDOREDUCTASE DOMAIN-CONTAINING PROTEIN"/>
    <property type="match status" value="1"/>
</dbReference>
<dbReference type="PANTHER" id="PTHR43827">
    <property type="entry name" value="2,5-DIKETO-D-GLUCONIC ACID REDUCTASE"/>
    <property type="match status" value="1"/>
</dbReference>
<dbReference type="InterPro" id="IPR020471">
    <property type="entry name" value="AKR"/>
</dbReference>
<feature type="domain" description="NADP-dependent oxidoreductase" evidence="4">
    <location>
        <begin position="20"/>
        <end position="255"/>
    </location>
</feature>
<evidence type="ECO:0000313" key="6">
    <source>
        <dbReference type="Proteomes" id="UP000620262"/>
    </source>
</evidence>
<dbReference type="InterPro" id="IPR023210">
    <property type="entry name" value="NADP_OxRdtase_dom"/>
</dbReference>
<evidence type="ECO:0000313" key="5">
    <source>
        <dbReference type="EMBL" id="MBE1508425.1"/>
    </source>
</evidence>
<dbReference type="Gene3D" id="3.20.20.100">
    <property type="entry name" value="NADP-dependent oxidoreductase domain"/>
    <property type="match status" value="1"/>
</dbReference>
<dbReference type="Proteomes" id="UP000620262">
    <property type="component" value="Unassembled WGS sequence"/>
</dbReference>
<dbReference type="InterPro" id="IPR036812">
    <property type="entry name" value="NAD(P)_OxRdtase_dom_sf"/>
</dbReference>
<dbReference type="GO" id="GO:0016491">
    <property type="term" value="F:oxidoreductase activity"/>
    <property type="evidence" value="ECO:0007669"/>
    <property type="project" value="UniProtKB-KW"/>
</dbReference>
<dbReference type="Pfam" id="PF00248">
    <property type="entry name" value="Aldo_ket_red"/>
    <property type="match status" value="1"/>
</dbReference>
<dbReference type="PIRSF" id="PIRSF000097">
    <property type="entry name" value="AKR"/>
    <property type="match status" value="1"/>
</dbReference>
<keyword evidence="2" id="KW-0521">NADP</keyword>
<comment type="similarity">
    <text evidence="1">Belongs to the aldo/keto reductase family.</text>
</comment>
<dbReference type="PROSITE" id="PS00798">
    <property type="entry name" value="ALDOKETO_REDUCTASE_1"/>
    <property type="match status" value="1"/>
</dbReference>
<dbReference type="PROSITE" id="PS00062">
    <property type="entry name" value="ALDOKETO_REDUCTASE_2"/>
    <property type="match status" value="1"/>
</dbReference>
<keyword evidence="6" id="KW-1185">Reference proteome</keyword>
<gene>
    <name evidence="5" type="ORF">H4W29_005670</name>
</gene>
<dbReference type="RefSeq" id="WP_246517484.1">
    <property type="nucleotide sequence ID" value="NZ_BAAAVL010000010.1"/>
</dbReference>